<feature type="transmembrane region" description="Helical" evidence="2">
    <location>
        <begin position="297"/>
        <end position="314"/>
    </location>
</feature>
<feature type="region of interest" description="Disordered" evidence="1">
    <location>
        <begin position="165"/>
        <end position="278"/>
    </location>
</feature>
<feature type="compositionally biased region" description="Low complexity" evidence="1">
    <location>
        <begin position="29"/>
        <end position="54"/>
    </location>
</feature>
<feature type="compositionally biased region" description="Basic and acidic residues" evidence="1">
    <location>
        <begin position="190"/>
        <end position="201"/>
    </location>
</feature>
<name>A0ABX8QR97_9ACTN</name>
<dbReference type="EMBL" id="CP059572">
    <property type="protein sequence ID" value="QXJ21325.1"/>
    <property type="molecule type" value="Genomic_DNA"/>
</dbReference>
<keyword evidence="2" id="KW-0472">Membrane</keyword>
<feature type="compositionally biased region" description="Gly residues" evidence="1">
    <location>
        <begin position="202"/>
        <end position="228"/>
    </location>
</feature>
<feature type="compositionally biased region" description="Basic residues" evidence="1">
    <location>
        <begin position="329"/>
        <end position="347"/>
    </location>
</feature>
<keyword evidence="2" id="KW-0812">Transmembrane</keyword>
<accession>A0ABX8QR97</accession>
<sequence>MANRSATKPILLGIGTAAVLAAGSGSAIAYGSASPSTSPSPTITPAPTSTSTAPPADPPGKLIVSVDPVDSDVTLGERVQVNTHVSAKGGTVTGVKVLGIQVNNTKAVLGGECKKPFTMSACTVGTLKDGERDTVISTLLVPESVKKKLTVTLTVTVGATGTKSLPVPAKVTYKPKPKPTPTLSPGKGEGPSDGKSGKDKGGSGSGGSGGGTGGSGSGGTGGTGGGGPAANPGGYVPPAPNSSFDPKNPQVALPPIAAPNPSVAPSPQPAAPASRLRNNKSPVAQELTFDRMASTQIAWLAALMVAFFLLMTQLRLGRRDAPRSAAAARARRVKGTHRRARRGTFAK</sequence>
<feature type="region of interest" description="Disordered" evidence="1">
    <location>
        <begin position="324"/>
        <end position="347"/>
    </location>
</feature>
<keyword evidence="3" id="KW-0732">Signal</keyword>
<evidence type="ECO:0000256" key="3">
    <source>
        <dbReference type="SAM" id="SignalP"/>
    </source>
</evidence>
<reference evidence="4" key="1">
    <citation type="submission" date="2020-07" db="EMBL/GenBank/DDBJ databases">
        <authorList>
            <person name="Tarantini F.S."/>
            <person name="Hong K.W."/>
            <person name="Chan K.G."/>
        </authorList>
    </citation>
    <scope>NUCLEOTIDE SEQUENCE</scope>
    <source>
        <strain evidence="4">32-07</strain>
    </source>
</reference>
<keyword evidence="5" id="KW-1185">Reference proteome</keyword>
<dbReference type="RefSeq" id="WP_231334471.1">
    <property type="nucleotide sequence ID" value="NZ_CP059572.1"/>
</dbReference>
<evidence type="ECO:0000313" key="5">
    <source>
        <dbReference type="Proteomes" id="UP001049518"/>
    </source>
</evidence>
<organism evidence="4 5">
    <name type="scientific">Actinomadura graeca</name>
    <dbReference type="NCBI Taxonomy" id="2750812"/>
    <lineage>
        <taxon>Bacteria</taxon>
        <taxon>Bacillati</taxon>
        <taxon>Actinomycetota</taxon>
        <taxon>Actinomycetes</taxon>
        <taxon>Streptosporangiales</taxon>
        <taxon>Thermomonosporaceae</taxon>
        <taxon>Actinomadura</taxon>
    </lineage>
</organism>
<feature type="chain" id="PRO_5045502360" evidence="3">
    <location>
        <begin position="30"/>
        <end position="347"/>
    </location>
</feature>
<keyword evidence="2" id="KW-1133">Transmembrane helix</keyword>
<feature type="signal peptide" evidence="3">
    <location>
        <begin position="1"/>
        <end position="29"/>
    </location>
</feature>
<dbReference type="Proteomes" id="UP001049518">
    <property type="component" value="Chromosome"/>
</dbReference>
<feature type="compositionally biased region" description="Pro residues" evidence="1">
    <location>
        <begin position="256"/>
        <end position="270"/>
    </location>
</feature>
<proteinExistence type="predicted"/>
<feature type="region of interest" description="Disordered" evidence="1">
    <location>
        <begin position="29"/>
        <end position="59"/>
    </location>
</feature>
<feature type="compositionally biased region" description="Low complexity" evidence="1">
    <location>
        <begin position="165"/>
        <end position="174"/>
    </location>
</feature>
<evidence type="ECO:0000256" key="2">
    <source>
        <dbReference type="SAM" id="Phobius"/>
    </source>
</evidence>
<gene>
    <name evidence="4" type="ORF">AGRA3207_002165</name>
</gene>
<evidence type="ECO:0000256" key="1">
    <source>
        <dbReference type="SAM" id="MobiDB-lite"/>
    </source>
</evidence>
<protein>
    <submittedName>
        <fullName evidence="4">Uncharacterized protein</fullName>
    </submittedName>
</protein>
<evidence type="ECO:0000313" key="4">
    <source>
        <dbReference type="EMBL" id="QXJ21325.1"/>
    </source>
</evidence>